<reference evidence="4" key="1">
    <citation type="submission" date="2017-02" db="UniProtKB">
        <authorList>
            <consortium name="WormBaseParasite"/>
        </authorList>
    </citation>
    <scope>IDENTIFICATION</scope>
</reference>
<evidence type="ECO:0000313" key="1">
    <source>
        <dbReference type="EMBL" id="VDN53654.1"/>
    </source>
</evidence>
<evidence type="ECO:0000313" key="2">
    <source>
        <dbReference type="Proteomes" id="UP000038040"/>
    </source>
</evidence>
<dbReference type="WBParaSite" id="DME_0001010501-mRNA-1">
    <property type="protein sequence ID" value="DME_0001010501-mRNA-1"/>
    <property type="gene ID" value="DME_0001010501"/>
</dbReference>
<keyword evidence="3" id="KW-1185">Reference proteome</keyword>
<dbReference type="Proteomes" id="UP000038040">
    <property type="component" value="Unplaced"/>
</dbReference>
<proteinExistence type="predicted"/>
<name>A0A0N4UQ38_DRAME</name>
<evidence type="ECO:0000313" key="3">
    <source>
        <dbReference type="Proteomes" id="UP000274756"/>
    </source>
</evidence>
<evidence type="ECO:0000313" key="4">
    <source>
        <dbReference type="WBParaSite" id="DME_0001010501-mRNA-1"/>
    </source>
</evidence>
<gene>
    <name evidence="1" type="ORF">DME_LOCUS3627</name>
</gene>
<accession>A0A0N4UQ38</accession>
<sequence>MPKYQQFTFIDTSRFSKWFELIRVAILACRFIKRISKNRFEWLNPISDDHSCITMKEVDTARQMQAQFEGINDNEITK</sequence>
<dbReference type="AlphaFoldDB" id="A0A0N4UQ38"/>
<reference evidence="1 3" key="2">
    <citation type="submission" date="2018-11" db="EMBL/GenBank/DDBJ databases">
        <authorList>
            <consortium name="Pathogen Informatics"/>
        </authorList>
    </citation>
    <scope>NUCLEOTIDE SEQUENCE [LARGE SCALE GENOMIC DNA]</scope>
</reference>
<dbReference type="EMBL" id="UYYG01000160">
    <property type="protein sequence ID" value="VDN53654.1"/>
    <property type="molecule type" value="Genomic_DNA"/>
</dbReference>
<dbReference type="Proteomes" id="UP000274756">
    <property type="component" value="Unassembled WGS sequence"/>
</dbReference>
<organism evidence="2 4">
    <name type="scientific">Dracunculus medinensis</name>
    <name type="common">Guinea worm</name>
    <dbReference type="NCBI Taxonomy" id="318479"/>
    <lineage>
        <taxon>Eukaryota</taxon>
        <taxon>Metazoa</taxon>
        <taxon>Ecdysozoa</taxon>
        <taxon>Nematoda</taxon>
        <taxon>Chromadorea</taxon>
        <taxon>Rhabditida</taxon>
        <taxon>Spirurina</taxon>
        <taxon>Dracunculoidea</taxon>
        <taxon>Dracunculidae</taxon>
        <taxon>Dracunculus</taxon>
    </lineage>
</organism>
<protein>
    <submittedName>
        <fullName evidence="1 4">Uncharacterized protein</fullName>
    </submittedName>
</protein>